<comment type="subcellular location">
    <subcellularLocation>
        <location evidence="1">Cell membrane</location>
        <topology evidence="1">Multi-pass membrane protein</topology>
    </subcellularLocation>
</comment>
<dbReference type="Pfam" id="PF03772">
    <property type="entry name" value="Competence"/>
    <property type="match status" value="1"/>
</dbReference>
<feature type="transmembrane region" description="Helical" evidence="6">
    <location>
        <begin position="447"/>
        <end position="468"/>
    </location>
</feature>
<evidence type="ECO:0000256" key="4">
    <source>
        <dbReference type="ARBA" id="ARBA00022989"/>
    </source>
</evidence>
<dbReference type="SMART" id="SM00849">
    <property type="entry name" value="Lactamase_B"/>
    <property type="match status" value="1"/>
</dbReference>
<keyword evidence="3 6" id="KW-0812">Transmembrane</keyword>
<dbReference type="InterPro" id="IPR035681">
    <property type="entry name" value="ComA-like_MBL"/>
</dbReference>
<reference evidence="8 9" key="1">
    <citation type="submission" date="2014-07" db="EMBL/GenBank/DDBJ databases">
        <authorList>
            <person name="Urmite Genomes Urmite Genomes"/>
        </authorList>
    </citation>
    <scope>NUCLEOTIDE SEQUENCE [LARGE SCALE GENOMIC DNA]</scope>
    <source>
        <strain evidence="8 9">20_BN</strain>
    </source>
</reference>
<dbReference type="Gene3D" id="3.60.15.10">
    <property type="entry name" value="Ribonuclease Z/Hydroxyacylglutathione hydrolase-like"/>
    <property type="match status" value="1"/>
</dbReference>
<dbReference type="Pfam" id="PF00753">
    <property type="entry name" value="Lactamase_B"/>
    <property type="match status" value="1"/>
</dbReference>
<evidence type="ECO:0000313" key="8">
    <source>
        <dbReference type="EMBL" id="CDZ92834.1"/>
    </source>
</evidence>
<protein>
    <submittedName>
        <fullName evidence="8">DNA internalization-related competence protein ComEC/Rec2</fullName>
    </submittedName>
</protein>
<accession>A0A078LNZ8</accession>
<evidence type="ECO:0000256" key="6">
    <source>
        <dbReference type="SAM" id="Phobius"/>
    </source>
</evidence>
<dbReference type="RefSeq" id="WP_171819273.1">
    <property type="nucleotide sequence ID" value="NZ_CCSF01000001.1"/>
</dbReference>
<dbReference type="AlphaFoldDB" id="A0A078LNZ8"/>
<dbReference type="HOGENOM" id="CLU_010363_3_0_6"/>
<dbReference type="GO" id="GO:0005886">
    <property type="term" value="C:plasma membrane"/>
    <property type="evidence" value="ECO:0007669"/>
    <property type="project" value="UniProtKB-SubCell"/>
</dbReference>
<dbReference type="InterPro" id="IPR004797">
    <property type="entry name" value="Competence_ComEC/Rec2"/>
</dbReference>
<keyword evidence="4 6" id="KW-1133">Transmembrane helix</keyword>
<dbReference type="Pfam" id="PF13567">
    <property type="entry name" value="DUF4131"/>
    <property type="match status" value="1"/>
</dbReference>
<dbReference type="NCBIfam" id="TIGR00360">
    <property type="entry name" value="ComEC_N-term"/>
    <property type="match status" value="1"/>
</dbReference>
<dbReference type="eggNOG" id="COG2333">
    <property type="taxonomic scope" value="Bacteria"/>
</dbReference>
<feature type="transmembrane region" description="Helical" evidence="6">
    <location>
        <begin position="417"/>
        <end position="441"/>
    </location>
</feature>
<dbReference type="SUPFAM" id="SSF56281">
    <property type="entry name" value="Metallo-hydrolase/oxidoreductase"/>
    <property type="match status" value="1"/>
</dbReference>
<feature type="domain" description="Metallo-beta-lactamase" evidence="7">
    <location>
        <begin position="503"/>
        <end position="687"/>
    </location>
</feature>
<dbReference type="InterPro" id="IPR036866">
    <property type="entry name" value="RibonucZ/Hydroxyglut_hydro"/>
</dbReference>
<keyword evidence="5 6" id="KW-0472">Membrane</keyword>
<dbReference type="EMBL" id="CCSF01000001">
    <property type="protein sequence ID" value="CDZ92834.1"/>
    <property type="molecule type" value="Genomic_DNA"/>
</dbReference>
<dbReference type="InterPro" id="IPR001279">
    <property type="entry name" value="Metallo-B-lactamas"/>
</dbReference>
<dbReference type="InterPro" id="IPR004477">
    <property type="entry name" value="ComEC_N"/>
</dbReference>
<feature type="transmembrane region" description="Helical" evidence="6">
    <location>
        <begin position="329"/>
        <end position="349"/>
    </location>
</feature>
<evidence type="ECO:0000256" key="1">
    <source>
        <dbReference type="ARBA" id="ARBA00004651"/>
    </source>
</evidence>
<keyword evidence="2" id="KW-1003">Cell membrane</keyword>
<dbReference type="eggNOG" id="COG0658">
    <property type="taxonomic scope" value="Bacteria"/>
</dbReference>
<evidence type="ECO:0000256" key="5">
    <source>
        <dbReference type="ARBA" id="ARBA00023136"/>
    </source>
</evidence>
<evidence type="ECO:0000313" key="9">
    <source>
        <dbReference type="Proteomes" id="UP000053902"/>
    </source>
</evidence>
<feature type="transmembrane region" description="Helical" evidence="6">
    <location>
        <begin position="388"/>
        <end position="410"/>
    </location>
</feature>
<dbReference type="InterPro" id="IPR052159">
    <property type="entry name" value="Competence_DNA_uptake"/>
</dbReference>
<feature type="transmembrane region" description="Helical" evidence="6">
    <location>
        <begin position="361"/>
        <end position="382"/>
    </location>
</feature>
<gene>
    <name evidence="8" type="ORF">BN1079_00103</name>
</gene>
<feature type="transmembrane region" description="Helical" evidence="6">
    <location>
        <begin position="222"/>
        <end position="246"/>
    </location>
</feature>
<keyword evidence="9" id="KW-1185">Reference proteome</keyword>
<dbReference type="Proteomes" id="UP000053902">
    <property type="component" value="Unassembled WGS sequence"/>
</dbReference>
<dbReference type="PANTHER" id="PTHR30619:SF1">
    <property type="entry name" value="RECOMBINATION PROTEIN 2"/>
    <property type="match status" value="1"/>
</dbReference>
<dbReference type="CDD" id="cd07731">
    <property type="entry name" value="ComA-like_MBL-fold"/>
    <property type="match status" value="1"/>
</dbReference>
<sequence length="741" mass="81331">MRTAMLALAAGLLLLRFLPQLPPMWSLPVMLVVGLAMLPTRCRMLAFFFFGLAWACLSAQWALDDRLPKELDGRTFWLEGRVVGLPDTRDGVVRFELVDISSRHAGLPSRVRLAWYGGPPLEAGERWRVAAKLKRPRGLVNPHSFDYEAWLLVGRIGANGTVKAGERVAAAAGLQAWRDQLRQRLLAVDAQGRAGAIAALVVGDASGLTSADWRILQDTGTIHLMVISGQHVSMLAGLLYGLVLLLARWGLWPARLPWLPCACALALLGALGYGWLAGFEVPVQRACLMVALVLLWRLRFRHLGVWLPLLAAFDTVLLIEPLVSLQSGFWLSFAAVALLVLIFRGRLGIWNGWYALGRAQWCMALGLLPALLALGLPVSISGPLGNLFAVPLVGALIVPLSLLGTALLWLPAIGEWLLWIAGSLLVALFALLEVLAAWQPAWFATDLPLWCWLLVTLGMLLLLLPAGIPFRAFGLILLTPLLFPPVDKPPVGQAEIWVLDVGQGLAVLVRTREHALLYDAGPRYGDFDVGERVVYPSMRALGLRDLNLLLLSHADNDHAGGAEAVQRYMLAPRVISGEPQRLPASLQAESCRSGEHWEWDGVRFTLWQWSGARNGNQASCVLLVEANGERLLLTGDIDKPTEWALQASNLEISAHWLLLPHHGSRSSSSASFIEAVGARDALVSRSLHNAFGHPHPDVLRRLQDSGISLHDTAERGAIRIRLGRFEPALGLRSERRFWREK</sequence>
<name>A0A078LNZ8_9PSED</name>
<feature type="transmembrane region" description="Helical" evidence="6">
    <location>
        <begin position="43"/>
        <end position="63"/>
    </location>
</feature>
<evidence type="ECO:0000256" key="3">
    <source>
        <dbReference type="ARBA" id="ARBA00022692"/>
    </source>
</evidence>
<dbReference type="PANTHER" id="PTHR30619">
    <property type="entry name" value="DNA INTERNALIZATION/COMPETENCE PROTEIN COMEC/REC2"/>
    <property type="match status" value="1"/>
</dbReference>
<organism evidence="8 9">
    <name type="scientific">Pseudomonas saudiphocaensis</name>
    <dbReference type="NCBI Taxonomy" id="1499686"/>
    <lineage>
        <taxon>Bacteria</taxon>
        <taxon>Pseudomonadati</taxon>
        <taxon>Pseudomonadota</taxon>
        <taxon>Gammaproteobacteria</taxon>
        <taxon>Pseudomonadales</taxon>
        <taxon>Pseudomonadaceae</taxon>
        <taxon>Pseudomonas</taxon>
    </lineage>
</organism>
<dbReference type="GO" id="GO:0030420">
    <property type="term" value="P:establishment of competence for transformation"/>
    <property type="evidence" value="ECO:0007669"/>
    <property type="project" value="InterPro"/>
</dbReference>
<feature type="transmembrane region" description="Helical" evidence="6">
    <location>
        <begin position="258"/>
        <end position="276"/>
    </location>
</feature>
<dbReference type="NCBIfam" id="TIGR00361">
    <property type="entry name" value="ComEC_Rec2"/>
    <property type="match status" value="1"/>
</dbReference>
<evidence type="ECO:0000259" key="7">
    <source>
        <dbReference type="SMART" id="SM00849"/>
    </source>
</evidence>
<proteinExistence type="predicted"/>
<feature type="transmembrane region" description="Helical" evidence="6">
    <location>
        <begin position="305"/>
        <end position="323"/>
    </location>
</feature>
<evidence type="ECO:0000256" key="2">
    <source>
        <dbReference type="ARBA" id="ARBA00022475"/>
    </source>
</evidence>
<dbReference type="InterPro" id="IPR025405">
    <property type="entry name" value="DUF4131"/>
</dbReference>
<dbReference type="STRING" id="1499686.BN1079_00103"/>